<evidence type="ECO:0000313" key="1">
    <source>
        <dbReference type="EMBL" id="GGL47056.1"/>
    </source>
</evidence>
<organism evidence="1 2">
    <name type="scientific">Nocardia jinanensis</name>
    <dbReference type="NCBI Taxonomy" id="382504"/>
    <lineage>
        <taxon>Bacteria</taxon>
        <taxon>Bacillati</taxon>
        <taxon>Actinomycetota</taxon>
        <taxon>Actinomycetes</taxon>
        <taxon>Mycobacteriales</taxon>
        <taxon>Nocardiaceae</taxon>
        <taxon>Nocardia</taxon>
    </lineage>
</organism>
<gene>
    <name evidence="1" type="ORF">GCM10011588_72450</name>
</gene>
<name>A0A917RZT9_9NOCA</name>
<reference evidence="1" key="2">
    <citation type="submission" date="2020-09" db="EMBL/GenBank/DDBJ databases">
        <authorList>
            <person name="Sun Q."/>
            <person name="Zhou Y."/>
        </authorList>
    </citation>
    <scope>NUCLEOTIDE SEQUENCE</scope>
    <source>
        <strain evidence="1">CGMCC 4.3508</strain>
    </source>
</reference>
<keyword evidence="2" id="KW-1185">Reference proteome</keyword>
<dbReference type="AlphaFoldDB" id="A0A917RZT9"/>
<dbReference type="EMBL" id="BMMH01000047">
    <property type="protein sequence ID" value="GGL47056.1"/>
    <property type="molecule type" value="Genomic_DNA"/>
</dbReference>
<comment type="caution">
    <text evidence="1">The sequence shown here is derived from an EMBL/GenBank/DDBJ whole genome shotgun (WGS) entry which is preliminary data.</text>
</comment>
<dbReference type="Proteomes" id="UP000638263">
    <property type="component" value="Unassembled WGS sequence"/>
</dbReference>
<accession>A0A917RZT9</accession>
<sequence length="63" mass="6894">MPLLQSVYHLEAHTAASGLDGYLDELDLQPLLSESGRPCVLRVDSARVIQLDPRLYTAVDLSA</sequence>
<proteinExistence type="predicted"/>
<evidence type="ECO:0000313" key="2">
    <source>
        <dbReference type="Proteomes" id="UP000638263"/>
    </source>
</evidence>
<protein>
    <submittedName>
        <fullName evidence="1">Uncharacterized protein</fullName>
    </submittedName>
</protein>
<reference evidence="1" key="1">
    <citation type="journal article" date="2014" name="Int. J. Syst. Evol. Microbiol.">
        <title>Complete genome sequence of Corynebacterium casei LMG S-19264T (=DSM 44701T), isolated from a smear-ripened cheese.</title>
        <authorList>
            <consortium name="US DOE Joint Genome Institute (JGI-PGF)"/>
            <person name="Walter F."/>
            <person name="Albersmeier A."/>
            <person name="Kalinowski J."/>
            <person name="Ruckert C."/>
        </authorList>
    </citation>
    <scope>NUCLEOTIDE SEQUENCE</scope>
    <source>
        <strain evidence="1">CGMCC 4.3508</strain>
    </source>
</reference>